<evidence type="ECO:0000313" key="4">
    <source>
        <dbReference type="Proteomes" id="UP001501442"/>
    </source>
</evidence>
<evidence type="ECO:0000313" key="3">
    <source>
        <dbReference type="EMBL" id="GAA4637998.1"/>
    </source>
</evidence>
<dbReference type="RefSeq" id="WP_345441260.1">
    <property type="nucleotide sequence ID" value="NZ_BAABHK010000021.1"/>
</dbReference>
<keyword evidence="2" id="KW-0732">Signal</keyword>
<feature type="compositionally biased region" description="Pro residues" evidence="1">
    <location>
        <begin position="196"/>
        <end position="231"/>
    </location>
</feature>
<keyword evidence="4" id="KW-1185">Reference proteome</keyword>
<dbReference type="EMBL" id="BAABHK010000021">
    <property type="protein sequence ID" value="GAA4637998.1"/>
    <property type="molecule type" value="Genomic_DNA"/>
</dbReference>
<feature type="region of interest" description="Disordered" evidence="1">
    <location>
        <begin position="187"/>
        <end position="237"/>
    </location>
</feature>
<feature type="chain" id="PRO_5045866856" evidence="2">
    <location>
        <begin position="19"/>
        <end position="237"/>
    </location>
</feature>
<accession>A0ABP8URB3</accession>
<reference evidence="4" key="1">
    <citation type="journal article" date="2019" name="Int. J. Syst. Evol. Microbiol.">
        <title>The Global Catalogue of Microorganisms (GCM) 10K type strain sequencing project: providing services to taxonomists for standard genome sequencing and annotation.</title>
        <authorList>
            <consortium name="The Broad Institute Genomics Platform"/>
            <consortium name="The Broad Institute Genome Sequencing Center for Infectious Disease"/>
            <person name="Wu L."/>
            <person name="Ma J."/>
        </authorList>
    </citation>
    <scope>NUCLEOTIDE SEQUENCE [LARGE SCALE GENOMIC DNA]</scope>
    <source>
        <strain evidence="4">JCM 17939</strain>
    </source>
</reference>
<feature type="signal peptide" evidence="2">
    <location>
        <begin position="1"/>
        <end position="18"/>
    </location>
</feature>
<evidence type="ECO:0000256" key="2">
    <source>
        <dbReference type="SAM" id="SignalP"/>
    </source>
</evidence>
<gene>
    <name evidence="3" type="ORF">GCM10023196_094030</name>
</gene>
<protein>
    <submittedName>
        <fullName evidence="3">Uncharacterized protein</fullName>
    </submittedName>
</protein>
<dbReference type="Proteomes" id="UP001501442">
    <property type="component" value="Unassembled WGS sequence"/>
</dbReference>
<organism evidence="3 4">
    <name type="scientific">Actinoallomurus vinaceus</name>
    <dbReference type="NCBI Taxonomy" id="1080074"/>
    <lineage>
        <taxon>Bacteria</taxon>
        <taxon>Bacillati</taxon>
        <taxon>Actinomycetota</taxon>
        <taxon>Actinomycetes</taxon>
        <taxon>Streptosporangiales</taxon>
        <taxon>Thermomonosporaceae</taxon>
        <taxon>Actinoallomurus</taxon>
    </lineage>
</organism>
<proteinExistence type="predicted"/>
<evidence type="ECO:0000256" key="1">
    <source>
        <dbReference type="SAM" id="MobiDB-lite"/>
    </source>
</evidence>
<name>A0ABP8URB3_9ACTN</name>
<dbReference type="NCBIfam" id="NF040603">
    <property type="entry name" value="choice_anch_P"/>
    <property type="match status" value="1"/>
</dbReference>
<comment type="caution">
    <text evidence="3">The sequence shown here is derived from an EMBL/GenBank/DDBJ whole genome shotgun (WGS) entry which is preliminary data.</text>
</comment>
<sequence>MRSTRLAATAAVITGALAAPLALTGIASATTGTGSAYGLAATGLVAIPQTPAVTATDDKSLVSLPANPLIDVKVLHVTAKPAFARASVVDLRVAKAALTASLVTATCKGGRGASHLAEARLAGHRLAADAAPNSALTVQVPALGTAAVVLNKQTRNPDGSLTVTAIEVTLPLPPGQTQTISISSATCARTGSGTPTTPPGGPTEPPAPTPTAPGTPTTPPGQAPKPTPVPSNLPVTG</sequence>